<keyword evidence="1" id="KW-0479">Metal-binding</keyword>
<dbReference type="InterPro" id="IPR019787">
    <property type="entry name" value="Znf_PHD-finger"/>
</dbReference>
<name>A0AAD9IKY1_PROWI</name>
<dbReference type="InterPro" id="IPR011011">
    <property type="entry name" value="Znf_FYVE_PHD"/>
</dbReference>
<proteinExistence type="predicted"/>
<evidence type="ECO:0000256" key="1">
    <source>
        <dbReference type="ARBA" id="ARBA00022723"/>
    </source>
</evidence>
<dbReference type="Gene3D" id="2.30.30.490">
    <property type="match status" value="1"/>
</dbReference>
<sequence length="108" mass="12647">MFHGEDEVLASDHEDEIEEDSIDGRCNVVTLPEYLAIQDKSRDDEADGGVPTMYWRFKYLYNPDLPMIQCDECKVWYHGPCIGCTDEDITDLSEVYFQCRKVTEIVWR</sequence>
<evidence type="ECO:0000256" key="3">
    <source>
        <dbReference type="ARBA" id="ARBA00022833"/>
    </source>
</evidence>
<evidence type="ECO:0000313" key="5">
    <source>
        <dbReference type="EMBL" id="KAK2079438.1"/>
    </source>
</evidence>
<accession>A0AAD9IKY1</accession>
<comment type="caution">
    <text evidence="5">The sequence shown here is derived from an EMBL/GenBank/DDBJ whole genome shotgun (WGS) entry which is preliminary data.</text>
</comment>
<dbReference type="InterPro" id="IPR043151">
    <property type="entry name" value="BAH_sf"/>
</dbReference>
<keyword evidence="3" id="KW-0862">Zinc</keyword>
<evidence type="ECO:0000313" key="6">
    <source>
        <dbReference type="Proteomes" id="UP001255856"/>
    </source>
</evidence>
<evidence type="ECO:0000259" key="4">
    <source>
        <dbReference type="Pfam" id="PF00628"/>
    </source>
</evidence>
<reference evidence="5" key="1">
    <citation type="submission" date="2021-01" db="EMBL/GenBank/DDBJ databases">
        <authorList>
            <person name="Eckstrom K.M.E."/>
        </authorList>
    </citation>
    <scope>NUCLEOTIDE SEQUENCE</scope>
    <source>
        <strain evidence="5">UVCC 0001</strain>
    </source>
</reference>
<evidence type="ECO:0000256" key="2">
    <source>
        <dbReference type="ARBA" id="ARBA00022771"/>
    </source>
</evidence>
<dbReference type="Pfam" id="PF00628">
    <property type="entry name" value="PHD"/>
    <property type="match status" value="1"/>
</dbReference>
<organism evidence="5 6">
    <name type="scientific">Prototheca wickerhamii</name>
    <dbReference type="NCBI Taxonomy" id="3111"/>
    <lineage>
        <taxon>Eukaryota</taxon>
        <taxon>Viridiplantae</taxon>
        <taxon>Chlorophyta</taxon>
        <taxon>core chlorophytes</taxon>
        <taxon>Trebouxiophyceae</taxon>
        <taxon>Chlorellales</taxon>
        <taxon>Chlorellaceae</taxon>
        <taxon>Prototheca</taxon>
    </lineage>
</organism>
<dbReference type="Proteomes" id="UP001255856">
    <property type="component" value="Unassembled WGS sequence"/>
</dbReference>
<dbReference type="GO" id="GO:0008270">
    <property type="term" value="F:zinc ion binding"/>
    <property type="evidence" value="ECO:0007669"/>
    <property type="project" value="UniProtKB-KW"/>
</dbReference>
<dbReference type="EMBL" id="JASFZW010000003">
    <property type="protein sequence ID" value="KAK2079438.1"/>
    <property type="molecule type" value="Genomic_DNA"/>
</dbReference>
<feature type="domain" description="PHD-type" evidence="4">
    <location>
        <begin position="65"/>
        <end position="101"/>
    </location>
</feature>
<dbReference type="SUPFAM" id="SSF57903">
    <property type="entry name" value="FYVE/PHD zinc finger"/>
    <property type="match status" value="1"/>
</dbReference>
<dbReference type="AlphaFoldDB" id="A0AAD9IKY1"/>
<gene>
    <name evidence="5" type="ORF">QBZ16_003130</name>
</gene>
<keyword evidence="6" id="KW-1185">Reference proteome</keyword>
<protein>
    <recommendedName>
        <fullName evidence="4">PHD-type domain-containing protein</fullName>
    </recommendedName>
</protein>
<dbReference type="Gene3D" id="3.30.40.10">
    <property type="entry name" value="Zinc/RING finger domain, C3HC4 (zinc finger)"/>
    <property type="match status" value="1"/>
</dbReference>
<dbReference type="PANTHER" id="PTHR46364">
    <property type="entry name" value="OS08G0421900 PROTEIN"/>
    <property type="match status" value="1"/>
</dbReference>
<keyword evidence="2" id="KW-0863">Zinc-finger</keyword>
<dbReference type="InterPro" id="IPR013083">
    <property type="entry name" value="Znf_RING/FYVE/PHD"/>
</dbReference>